<dbReference type="PANTHER" id="PTHR23291:SF32">
    <property type="entry name" value="BAX INHIBITOR 1"/>
    <property type="match status" value="1"/>
</dbReference>
<dbReference type="GO" id="GO:2001234">
    <property type="term" value="P:negative regulation of apoptotic signaling pathway"/>
    <property type="evidence" value="ECO:0007669"/>
    <property type="project" value="TreeGrafter"/>
</dbReference>
<protein>
    <recommendedName>
        <fullName evidence="9">Bax inhibitor 1</fullName>
    </recommendedName>
</protein>
<dbReference type="Proteomes" id="UP000271098">
    <property type="component" value="Unassembled WGS sequence"/>
</dbReference>
<comment type="similarity">
    <text evidence="2 6">Belongs to the BI1 family.</text>
</comment>
<evidence type="ECO:0008006" key="9">
    <source>
        <dbReference type="Google" id="ProtNLM"/>
    </source>
</evidence>
<name>A0A3P6PTJ0_9BILA</name>
<dbReference type="GO" id="GO:0019899">
    <property type="term" value="F:enzyme binding"/>
    <property type="evidence" value="ECO:0007669"/>
    <property type="project" value="TreeGrafter"/>
</dbReference>
<dbReference type="GO" id="GO:0034620">
    <property type="term" value="P:cellular response to unfolded protein"/>
    <property type="evidence" value="ECO:0007669"/>
    <property type="project" value="TreeGrafter"/>
</dbReference>
<dbReference type="Pfam" id="PF01027">
    <property type="entry name" value="Bax1-I"/>
    <property type="match status" value="1"/>
</dbReference>
<gene>
    <name evidence="7" type="ORF">GPUH_LOCUS2255</name>
</gene>
<evidence type="ECO:0000313" key="8">
    <source>
        <dbReference type="Proteomes" id="UP000271098"/>
    </source>
</evidence>
<keyword evidence="3 6" id="KW-0812">Transmembrane</keyword>
<dbReference type="OrthoDB" id="1277691at2759"/>
<organism evidence="7 8">
    <name type="scientific">Gongylonema pulchrum</name>
    <dbReference type="NCBI Taxonomy" id="637853"/>
    <lineage>
        <taxon>Eukaryota</taxon>
        <taxon>Metazoa</taxon>
        <taxon>Ecdysozoa</taxon>
        <taxon>Nematoda</taxon>
        <taxon>Chromadorea</taxon>
        <taxon>Rhabditida</taxon>
        <taxon>Spirurina</taxon>
        <taxon>Spiruromorpha</taxon>
        <taxon>Spiruroidea</taxon>
        <taxon>Gongylonematidae</taxon>
        <taxon>Gongylonema</taxon>
    </lineage>
</organism>
<reference evidence="7 8" key="1">
    <citation type="submission" date="2018-11" db="EMBL/GenBank/DDBJ databases">
        <authorList>
            <consortium name="Pathogen Informatics"/>
        </authorList>
    </citation>
    <scope>NUCLEOTIDE SEQUENCE [LARGE SCALE GENOMIC DNA]</scope>
</reference>
<dbReference type="GO" id="GO:0031966">
    <property type="term" value="C:mitochondrial membrane"/>
    <property type="evidence" value="ECO:0007669"/>
    <property type="project" value="TreeGrafter"/>
</dbReference>
<proteinExistence type="inferred from homology"/>
<dbReference type="EMBL" id="UYRT01003265">
    <property type="protein sequence ID" value="VDK33083.1"/>
    <property type="molecule type" value="Genomic_DNA"/>
</dbReference>
<comment type="subcellular location">
    <subcellularLocation>
        <location evidence="1">Membrane</location>
        <topology evidence="1">Multi-pass membrane protein</topology>
    </subcellularLocation>
</comment>
<evidence type="ECO:0000313" key="7">
    <source>
        <dbReference type="EMBL" id="VDK33083.1"/>
    </source>
</evidence>
<keyword evidence="5 6" id="KW-0472">Membrane</keyword>
<evidence type="ECO:0000256" key="6">
    <source>
        <dbReference type="RuleBase" id="RU004379"/>
    </source>
</evidence>
<comment type="caution">
    <text evidence="6">Lacks conserved residue(s) required for the propagation of feature annotation.</text>
</comment>
<keyword evidence="8" id="KW-1185">Reference proteome</keyword>
<feature type="transmembrane region" description="Helical" evidence="6">
    <location>
        <begin position="18"/>
        <end position="37"/>
    </location>
</feature>
<feature type="transmembrane region" description="Helical" evidence="6">
    <location>
        <begin position="44"/>
        <end position="63"/>
    </location>
</feature>
<dbReference type="InterPro" id="IPR006214">
    <property type="entry name" value="Bax_inhibitor_1-related"/>
</dbReference>
<accession>A0A3P6PTJ0</accession>
<evidence type="ECO:0000256" key="3">
    <source>
        <dbReference type="ARBA" id="ARBA00022692"/>
    </source>
</evidence>
<dbReference type="PANTHER" id="PTHR23291">
    <property type="entry name" value="BAX INHIBITOR-RELATED"/>
    <property type="match status" value="1"/>
</dbReference>
<dbReference type="AlphaFoldDB" id="A0A3P6PTJ0"/>
<sequence length="145" mass="16378">MSSGPIIERALVIDPSTILTAFLATAVIFGCFTLAALHAHSTKFLHLGGIISAGFLFILVTAIFSSSPFMHTTCLWMAFAINCALVLYDTQLICEKRRRGDTDYIWHTIELFIDFINLFRYVLVILSDKKVWENFVFLNLKLSIP</sequence>
<feature type="transmembrane region" description="Helical" evidence="6">
    <location>
        <begin position="69"/>
        <end position="88"/>
    </location>
</feature>
<evidence type="ECO:0000256" key="1">
    <source>
        <dbReference type="ARBA" id="ARBA00004141"/>
    </source>
</evidence>
<evidence type="ECO:0000256" key="2">
    <source>
        <dbReference type="ARBA" id="ARBA00010350"/>
    </source>
</evidence>
<keyword evidence="4 6" id="KW-1133">Transmembrane helix</keyword>
<evidence type="ECO:0000256" key="5">
    <source>
        <dbReference type="ARBA" id="ARBA00023136"/>
    </source>
</evidence>
<evidence type="ECO:0000256" key="4">
    <source>
        <dbReference type="ARBA" id="ARBA00022989"/>
    </source>
</evidence>
<dbReference type="GO" id="GO:0033119">
    <property type="term" value="P:negative regulation of RNA splicing"/>
    <property type="evidence" value="ECO:0007669"/>
    <property type="project" value="TreeGrafter"/>
</dbReference>